<dbReference type="InterPro" id="IPR001005">
    <property type="entry name" value="SANT/Myb"/>
</dbReference>
<dbReference type="SMART" id="SM00717">
    <property type="entry name" value="SANT"/>
    <property type="match status" value="1"/>
</dbReference>
<dbReference type="CDD" id="cd11660">
    <property type="entry name" value="SANT_TRF"/>
    <property type="match status" value="1"/>
</dbReference>
<dbReference type="AlphaFoldDB" id="A0A6I9T1A9"/>
<dbReference type="Gene3D" id="1.10.246.220">
    <property type="match status" value="1"/>
</dbReference>
<protein>
    <submittedName>
        <fullName evidence="8 9">telomere repeat-binding protein 3 isoform X1</fullName>
    </submittedName>
</protein>
<sequence>MVSKKRLDCRFNGYRAPIVPRAPRSIRRRGPRKKLVEDSKLCAFELLAAVAGKLLEESESSASSNIAEGKVKVGACLDGDEKVQPKDDTALKSESLDRGSSAESAFVPEICVQEHKLLSNFKALPQAENDYVVDHISVHASPDRVKKIDCDIKLGICEEKNSDGNTTCKIGGSACFDDSFNHKVESEPEVQPEDEKNQIGDLSMANRSTVKDSIGECVNNDVLNNSESSVQLPLYREPVAGAFFQKHWNDVKLGIRDDDENSFGCNKSRTRIRPFRPQPRIGHRRIRKLMTSKYWNWKGAPKLKDCELYNTSEGMKSFYRYRKNVYARERSQRVPLKKRKLSDHSFAVSYDQDVSSDSISNLPEKGVMGDKGNLAMVLHRDNGVSATVRGHPKPKDPHVKLSIKSFKVPELYIEVPETATVGSLKRTVMEAVTTILGAGIRVGVVFQGKKVRDDSRTLQQAGISQCSNLDNLGFTLEPSFTRVSPSLTPKKLPALSSCDADRTLPRSPATPMMASGISNTSVDTPVLAKLDDVGQNKYICSTKTPSDALLDGAVPDSKALVPVPPVNVEELAVVPANLKPKRSELSQRRTRRPFSVAEVEALVEAVEKLGTGRWRDVKMLAFENADHRTYVDLKDKWKTLVHTASIAPQQRRGEPVPHVLLNRVLSAHSYWSQHQSKQHGKHTAEVVLGEPHSDC</sequence>
<dbReference type="InterPro" id="IPR017930">
    <property type="entry name" value="Myb_dom"/>
</dbReference>
<dbReference type="GO" id="GO:0005634">
    <property type="term" value="C:nucleus"/>
    <property type="evidence" value="ECO:0007669"/>
    <property type="project" value="UniProtKB-SubCell"/>
</dbReference>
<dbReference type="PANTHER" id="PTHR21717:SF78">
    <property type="entry name" value="TELOMERE REPEAT-BINDING PROTEIN 4-LIKE"/>
    <property type="match status" value="1"/>
</dbReference>
<dbReference type="GeneID" id="105161271"/>
<comment type="subcellular location">
    <subcellularLocation>
        <location evidence="1">Nucleus</location>
    </subcellularLocation>
</comment>
<dbReference type="Pfam" id="PF23603">
    <property type="entry name" value="Ubiquitin_TPR1"/>
    <property type="match status" value="1"/>
</dbReference>
<feature type="domain" description="Myb-like" evidence="5">
    <location>
        <begin position="586"/>
        <end position="641"/>
    </location>
</feature>
<dbReference type="InterPro" id="IPR031105">
    <property type="entry name" value="TRP_plant"/>
</dbReference>
<dbReference type="PROSITE" id="PS50053">
    <property type="entry name" value="UBIQUITIN_2"/>
    <property type="match status" value="1"/>
</dbReference>
<feature type="domain" description="Ubiquitin-like" evidence="4">
    <location>
        <begin position="399"/>
        <end position="469"/>
    </location>
</feature>
<keyword evidence="3" id="KW-0539">Nucleus</keyword>
<dbReference type="PROSITE" id="PS51294">
    <property type="entry name" value="HTH_MYB"/>
    <property type="match status" value="1"/>
</dbReference>
<dbReference type="Gene3D" id="3.10.20.90">
    <property type="entry name" value="Phosphatidylinositol 3-kinase Catalytic Subunit, Chain A, domain 1"/>
    <property type="match status" value="1"/>
</dbReference>
<evidence type="ECO:0000259" key="4">
    <source>
        <dbReference type="PROSITE" id="PS50053"/>
    </source>
</evidence>
<feature type="domain" description="HTH myb-type" evidence="6">
    <location>
        <begin position="586"/>
        <end position="645"/>
    </location>
</feature>
<evidence type="ECO:0000313" key="10">
    <source>
        <dbReference type="RefSeq" id="XP_011077213.1"/>
    </source>
</evidence>
<dbReference type="Gramene" id="SIN_1001650.t">
    <property type="protein sequence ID" value="SIN_1001650.t"/>
    <property type="gene ID" value="SIN_1001650"/>
</dbReference>
<dbReference type="OrthoDB" id="2020981at2759"/>
<dbReference type="RefSeq" id="XP_011077209.1">
    <property type="nucleotide sequence ID" value="XM_011078907.2"/>
</dbReference>
<evidence type="ECO:0000256" key="3">
    <source>
        <dbReference type="ARBA" id="ARBA00023242"/>
    </source>
</evidence>
<keyword evidence="7" id="KW-1185">Reference proteome</keyword>
<dbReference type="GO" id="GO:0042162">
    <property type="term" value="F:telomeric DNA binding"/>
    <property type="evidence" value="ECO:0007669"/>
    <property type="project" value="UniProtKB-ARBA"/>
</dbReference>
<evidence type="ECO:0000256" key="2">
    <source>
        <dbReference type="ARBA" id="ARBA00023125"/>
    </source>
</evidence>
<dbReference type="RefSeq" id="XP_011077213.1">
    <property type="nucleotide sequence ID" value="XM_011078911.2"/>
</dbReference>
<reference evidence="8 9" key="1">
    <citation type="submission" date="2025-04" db="UniProtKB">
        <authorList>
            <consortium name="RefSeq"/>
        </authorList>
    </citation>
    <scope>IDENTIFICATION</scope>
</reference>
<evidence type="ECO:0000313" key="9">
    <source>
        <dbReference type="RefSeq" id="XP_011077212.1"/>
    </source>
</evidence>
<gene>
    <name evidence="8 9 10" type="primary">LOC105161271</name>
</gene>
<dbReference type="Pfam" id="PF00249">
    <property type="entry name" value="Myb_DNA-binding"/>
    <property type="match status" value="1"/>
</dbReference>
<dbReference type="SUPFAM" id="SSF54236">
    <property type="entry name" value="Ubiquitin-like"/>
    <property type="match status" value="1"/>
</dbReference>
<dbReference type="RefSeq" id="XP_011077212.1">
    <property type="nucleotide sequence ID" value="XM_011078910.2"/>
</dbReference>
<dbReference type="InterPro" id="IPR000626">
    <property type="entry name" value="Ubiquitin-like_dom"/>
</dbReference>
<dbReference type="InterPro" id="IPR029071">
    <property type="entry name" value="Ubiquitin-like_domsf"/>
</dbReference>
<evidence type="ECO:0000259" key="5">
    <source>
        <dbReference type="PROSITE" id="PS50090"/>
    </source>
</evidence>
<dbReference type="PROSITE" id="PS50090">
    <property type="entry name" value="MYB_LIKE"/>
    <property type="match status" value="1"/>
</dbReference>
<dbReference type="SUPFAM" id="SSF46689">
    <property type="entry name" value="Homeodomain-like"/>
    <property type="match status" value="1"/>
</dbReference>
<organism evidence="7 8">
    <name type="scientific">Sesamum indicum</name>
    <name type="common">Oriental sesame</name>
    <name type="synonym">Sesamum orientale</name>
    <dbReference type="NCBI Taxonomy" id="4182"/>
    <lineage>
        <taxon>Eukaryota</taxon>
        <taxon>Viridiplantae</taxon>
        <taxon>Streptophyta</taxon>
        <taxon>Embryophyta</taxon>
        <taxon>Tracheophyta</taxon>
        <taxon>Spermatophyta</taxon>
        <taxon>Magnoliopsida</taxon>
        <taxon>eudicotyledons</taxon>
        <taxon>Gunneridae</taxon>
        <taxon>Pentapetalae</taxon>
        <taxon>asterids</taxon>
        <taxon>lamiids</taxon>
        <taxon>Lamiales</taxon>
        <taxon>Pedaliaceae</taxon>
        <taxon>Sesamum</taxon>
    </lineage>
</organism>
<dbReference type="KEGG" id="sind:105161271"/>
<keyword evidence="2" id="KW-0238">DNA-binding</keyword>
<dbReference type="PANTHER" id="PTHR21717">
    <property type="entry name" value="TELOMERIC REPEAT BINDING PROTEIN"/>
    <property type="match status" value="1"/>
</dbReference>
<evidence type="ECO:0000259" key="6">
    <source>
        <dbReference type="PROSITE" id="PS51294"/>
    </source>
</evidence>
<dbReference type="Proteomes" id="UP000504604">
    <property type="component" value="Linkage group LG4"/>
</dbReference>
<evidence type="ECO:0000256" key="1">
    <source>
        <dbReference type="ARBA" id="ARBA00004123"/>
    </source>
</evidence>
<dbReference type="InterPro" id="IPR057625">
    <property type="entry name" value="TPR1-6-like_ubiquitin"/>
</dbReference>
<evidence type="ECO:0000313" key="8">
    <source>
        <dbReference type="RefSeq" id="XP_011077209.1"/>
    </source>
</evidence>
<evidence type="ECO:0000313" key="7">
    <source>
        <dbReference type="Proteomes" id="UP000504604"/>
    </source>
</evidence>
<proteinExistence type="predicted"/>
<dbReference type="InterPro" id="IPR009057">
    <property type="entry name" value="Homeodomain-like_sf"/>
</dbReference>
<name>A0A6I9T1A9_SESIN</name>
<accession>A0A6I9T1A9</accession>